<dbReference type="Gene3D" id="3.40.309.10">
    <property type="entry name" value="Aldehyde Dehydrogenase, Chain A, domain 2"/>
    <property type="match status" value="1"/>
</dbReference>
<dbReference type="HAMAP" id="MF_00804">
    <property type="entry name" value="BADH"/>
    <property type="match status" value="1"/>
</dbReference>
<evidence type="ECO:0000256" key="1">
    <source>
        <dbReference type="ARBA" id="ARBA00009986"/>
    </source>
</evidence>
<evidence type="ECO:0000259" key="9">
    <source>
        <dbReference type="Pfam" id="PF00171"/>
    </source>
</evidence>
<keyword evidence="6" id="KW-0558">Oxidation</keyword>
<accession>A0AA41VJR0</accession>
<dbReference type="InterPro" id="IPR016161">
    <property type="entry name" value="Ald_DH/histidinol_DH"/>
</dbReference>
<dbReference type="GO" id="GO:0046872">
    <property type="term" value="F:metal ion binding"/>
    <property type="evidence" value="ECO:0007669"/>
    <property type="project" value="UniProtKB-KW"/>
</dbReference>
<evidence type="ECO:0000313" key="11">
    <source>
        <dbReference type="Proteomes" id="UP001177140"/>
    </source>
</evidence>
<dbReference type="PROSITE" id="PS00070">
    <property type="entry name" value="ALDEHYDE_DEHYDR_CYS"/>
    <property type="match status" value="1"/>
</dbReference>
<dbReference type="GO" id="GO:0019285">
    <property type="term" value="P:glycine betaine biosynthetic process from choline"/>
    <property type="evidence" value="ECO:0007669"/>
    <property type="project" value="InterPro"/>
</dbReference>
<dbReference type="NCBIfam" id="TIGR01804">
    <property type="entry name" value="BADH"/>
    <property type="match status" value="1"/>
</dbReference>
<keyword evidence="2" id="KW-0479">Metal-binding</keyword>
<reference evidence="10" key="1">
    <citation type="submission" date="2022-03" db="EMBL/GenBank/DDBJ databases">
        <title>A functionally conserved STORR gene fusion in Papaver species that diverged 16.8 million years ago.</title>
        <authorList>
            <person name="Catania T."/>
        </authorList>
    </citation>
    <scope>NUCLEOTIDE SEQUENCE</scope>
    <source>
        <strain evidence="10">S-191538</strain>
    </source>
</reference>
<dbReference type="SUPFAM" id="SSF53720">
    <property type="entry name" value="ALDH-like"/>
    <property type="match status" value="1"/>
</dbReference>
<dbReference type="PANTHER" id="PTHR11699">
    <property type="entry name" value="ALDEHYDE DEHYDROGENASE-RELATED"/>
    <property type="match status" value="1"/>
</dbReference>
<evidence type="ECO:0000256" key="6">
    <source>
        <dbReference type="ARBA" id="ARBA00023097"/>
    </source>
</evidence>
<dbReference type="InterPro" id="IPR016160">
    <property type="entry name" value="Ald_DH_CS_CYS"/>
</dbReference>
<keyword evidence="3" id="KW-0630">Potassium</keyword>
<dbReference type="Proteomes" id="UP001177140">
    <property type="component" value="Unassembled WGS sequence"/>
</dbReference>
<dbReference type="CDD" id="cd07090">
    <property type="entry name" value="ALDH_F9_TMBADH"/>
    <property type="match status" value="1"/>
</dbReference>
<evidence type="ECO:0000256" key="2">
    <source>
        <dbReference type="ARBA" id="ARBA00022723"/>
    </source>
</evidence>
<dbReference type="FunFam" id="3.40.309.10:FF:000014">
    <property type="entry name" value="NAD/NADP-dependent betaine aldehyde dehydrogenase"/>
    <property type="match status" value="1"/>
</dbReference>
<dbReference type="PROSITE" id="PS00687">
    <property type="entry name" value="ALDEHYDE_DEHYDR_GLU"/>
    <property type="match status" value="1"/>
</dbReference>
<comment type="similarity">
    <text evidence="1 8">Belongs to the aldehyde dehydrogenase family.</text>
</comment>
<keyword evidence="4 8" id="KW-0560">Oxidoreductase</keyword>
<dbReference type="EMBL" id="JAJJMA010237020">
    <property type="protein sequence ID" value="MCL7042575.1"/>
    <property type="molecule type" value="Genomic_DNA"/>
</dbReference>
<gene>
    <name evidence="10" type="ORF">MKW94_002377</name>
</gene>
<dbReference type="InterPro" id="IPR011264">
    <property type="entry name" value="BADH"/>
</dbReference>
<evidence type="ECO:0000313" key="10">
    <source>
        <dbReference type="EMBL" id="MCL7042575.1"/>
    </source>
</evidence>
<dbReference type="InterPro" id="IPR016163">
    <property type="entry name" value="Ald_DH_C"/>
</dbReference>
<keyword evidence="5" id="KW-0520">NAD</keyword>
<proteinExistence type="inferred from homology"/>
<dbReference type="FunFam" id="3.40.605.10:FF:000007">
    <property type="entry name" value="NAD/NADP-dependent betaine aldehyde dehydrogenase"/>
    <property type="match status" value="1"/>
</dbReference>
<evidence type="ECO:0000256" key="4">
    <source>
        <dbReference type="ARBA" id="ARBA00023002"/>
    </source>
</evidence>
<name>A0AA41VJR0_PAPNU</name>
<dbReference type="Gene3D" id="3.40.605.10">
    <property type="entry name" value="Aldehyde Dehydrogenase, Chain A, domain 1"/>
    <property type="match status" value="1"/>
</dbReference>
<dbReference type="Pfam" id="PF00171">
    <property type="entry name" value="Aldedh"/>
    <property type="match status" value="1"/>
</dbReference>
<feature type="active site" evidence="7">
    <location>
        <position position="275"/>
    </location>
</feature>
<keyword evidence="11" id="KW-1185">Reference proteome</keyword>
<evidence type="ECO:0000256" key="3">
    <source>
        <dbReference type="ARBA" id="ARBA00022958"/>
    </source>
</evidence>
<dbReference type="NCBIfam" id="NF009725">
    <property type="entry name" value="PRK13252.1"/>
    <property type="match status" value="1"/>
</dbReference>
<dbReference type="InterPro" id="IPR015590">
    <property type="entry name" value="Aldehyde_DH_dom"/>
</dbReference>
<dbReference type="InterPro" id="IPR016162">
    <property type="entry name" value="Ald_DH_N"/>
</dbReference>
<evidence type="ECO:0000256" key="8">
    <source>
        <dbReference type="RuleBase" id="RU003345"/>
    </source>
</evidence>
<feature type="domain" description="Aldehyde dehydrogenase" evidence="9">
    <location>
        <begin position="39"/>
        <end position="502"/>
    </location>
</feature>
<protein>
    <recommendedName>
        <fullName evidence="9">Aldehyde dehydrogenase domain-containing protein</fullName>
    </recommendedName>
</protein>
<organism evidence="10 11">
    <name type="scientific">Papaver nudicaule</name>
    <name type="common">Iceland poppy</name>
    <dbReference type="NCBI Taxonomy" id="74823"/>
    <lineage>
        <taxon>Eukaryota</taxon>
        <taxon>Viridiplantae</taxon>
        <taxon>Streptophyta</taxon>
        <taxon>Embryophyta</taxon>
        <taxon>Tracheophyta</taxon>
        <taxon>Spermatophyta</taxon>
        <taxon>Magnoliopsida</taxon>
        <taxon>Ranunculales</taxon>
        <taxon>Papaveraceae</taxon>
        <taxon>Papaveroideae</taxon>
        <taxon>Papaver</taxon>
    </lineage>
</organism>
<evidence type="ECO:0000256" key="5">
    <source>
        <dbReference type="ARBA" id="ARBA00023027"/>
    </source>
</evidence>
<sequence>MLKRLQHVNTRRLHSNLCAEFEILMSVFGLQRLYIDGGYVDATSGKTFDTFDPATGELLAQVQQASAADVDRAVASAQEGQREWAALTAMQRSRILRRAVDLLRERNDELAALETRDTGKPIGETLAVDIVTGADVIEYYAGLATAIEGLQVPLRADSFVYTRREPLGVCAGIGAWNYPIQIACWKTAPALAAGNAMVFKPSEVTPLTALKLAEIYTEAGVPAGVFNVVQGDGSVGALLTGHPDIAKVSFTGGVETGKKVMSLAGASSLKEVTMELGGKSPLIVFDDADLDRAADIAVTANFFSSGQVCTNGTRVFVHRSIKDAFTQRVLERVKRIRVGKPTDADTNFGPLVSAAQLDKVLGFIDSGKAEGAKLLAGGTRLTDGHFANGQYVAPTVFGDCRDDMKIVREEIFGPVMSILDFESEDEVIARANDTHYGLAAGVVTENLSRAHRTIHRLEAGICWINTWGESPAEMPVGGYKQSGVGRENGITTLEHYTRIKSVQVELGRYNPVF</sequence>
<dbReference type="InterPro" id="IPR029510">
    <property type="entry name" value="Ald_DH_CS_GLU"/>
</dbReference>
<dbReference type="GO" id="GO:0008802">
    <property type="term" value="F:betaine-aldehyde dehydrogenase (NAD+) activity"/>
    <property type="evidence" value="ECO:0007669"/>
    <property type="project" value="InterPro"/>
</dbReference>
<evidence type="ECO:0000256" key="7">
    <source>
        <dbReference type="PROSITE-ProRule" id="PRU10007"/>
    </source>
</evidence>
<comment type="caution">
    <text evidence="10">The sequence shown here is derived from an EMBL/GenBank/DDBJ whole genome shotgun (WGS) entry which is preliminary data.</text>
</comment>
<dbReference type="AlphaFoldDB" id="A0AA41VJR0"/>